<feature type="domain" description="Nephrocystin 3-like N-terminal" evidence="5">
    <location>
        <begin position="602"/>
        <end position="763"/>
    </location>
</feature>
<dbReference type="PANTHER" id="PTHR10039">
    <property type="entry name" value="AMELOGENIN"/>
    <property type="match status" value="1"/>
</dbReference>
<evidence type="ECO:0000259" key="3">
    <source>
        <dbReference type="Pfam" id="PF22939"/>
    </source>
</evidence>
<dbReference type="Pfam" id="PF22939">
    <property type="entry name" value="WHD_GPIID"/>
    <property type="match status" value="1"/>
</dbReference>
<feature type="compositionally biased region" description="Basic and acidic residues" evidence="2">
    <location>
        <begin position="542"/>
        <end position="552"/>
    </location>
</feature>
<feature type="region of interest" description="Disordered" evidence="2">
    <location>
        <begin position="520"/>
        <end position="552"/>
    </location>
</feature>
<dbReference type="OrthoDB" id="163438at2759"/>
<evidence type="ECO:0000256" key="1">
    <source>
        <dbReference type="ARBA" id="ARBA00022737"/>
    </source>
</evidence>
<protein>
    <recommendedName>
        <fullName evidence="8">NACHT domain-containing protein</fullName>
    </recommendedName>
</protein>
<evidence type="ECO:0000313" key="6">
    <source>
        <dbReference type="EMBL" id="KAF2962882.1"/>
    </source>
</evidence>
<feature type="region of interest" description="Disordered" evidence="2">
    <location>
        <begin position="216"/>
        <end position="255"/>
    </location>
</feature>
<keyword evidence="1" id="KW-0677">Repeat</keyword>
<evidence type="ECO:0000313" key="7">
    <source>
        <dbReference type="Proteomes" id="UP000481858"/>
    </source>
</evidence>
<dbReference type="InterPro" id="IPR056884">
    <property type="entry name" value="NPHP3-like_N"/>
</dbReference>
<sequence>MSSDSPINDHDSSILLLAQSCLKLFTEISEQLRHVHNSERLVQEYQTRYEAWVFFLGVFAGRSLNLDHRLRNSPEIKSLVLQQLHVLKRNIKAASGISREPQQVEHTDEDGLQIYSLLKATFHGIEDVLDRLHRLGVAIRHASAGQLMSRIQPLASDKRVSSFEIFAYSICATLYPGANPQLLEHVSASLAHKYQVILYRQNRGMRYRVLPWQHNGHKQPLRPASIDHEEPQNKLNTSTHSDSGKQEAKEERVQSSIISSTFDESKFNKEFSQVQMALETPLPPTTSIQTRSIKYPSPQKIPDDALFVTCEWCLENHPASMFKTSSKWREHAQRDWEPYVCISEQCANLVPVPSFSRVFEWEGHMRTRHADDWLRTVYKMPTWICDLDHPDMNEEKSLCFTNGTELAKHIEESHKEITPDEIQTMVRHNSVPLNRASGVCPFCCYIIEDDVKRKKVAGVLPKVGKMSPGITISNPILPKDIARHVADHLNTLTILAIRMLSIPDDGGVAENGESVIFLESSSTGDDESDYQGWESSSDEAGDEHREPKTPMNDQRLEIQEDEVERNLSDKQKKCLRLFYLASGDKGVTYRWYKDRVEERVDGTCEWFLNHKNFKRWLEQDSGPLLVSADPGCGKSVLAKYLIDHKLHALSRAPTFICYFFFKDQDQNTVRQALCALLYQLFIFNPSLIEHAVEQFDKNGEGLINSQRSLWTVLENCAKDPRAGSVVMVLDALDECLESEFGDLIWRLGNQPSYGRFKYLFTSRPYEQIVSRFQHILKKFPYIRIPREEESDTISREVNHVIQYRVEKLAQEKVLSDKVKDRLAEHLFRIPRRTYLWVYLVFDYLKTEYFENTENGIDSAVATMPKTTYQAYERILNKSQEHPMVRTALSIILAASRPLTISEMNVALKVDISFKSVNELDIEEDKDFKLRLGDSCGLLISIYHGKIFFFHQTAREFLLALPSARNAPPDACWQHSVTTRDAHRVLAEICITYLDFLNSDDFLDGAEDETLESYTFLDYSAENWANHFRDACFSENAEE</sequence>
<evidence type="ECO:0008006" key="8">
    <source>
        <dbReference type="Google" id="ProtNLM"/>
    </source>
</evidence>
<dbReference type="AlphaFoldDB" id="A0A7C8IP25"/>
<dbReference type="Gene3D" id="3.40.50.300">
    <property type="entry name" value="P-loop containing nucleotide triphosphate hydrolases"/>
    <property type="match status" value="1"/>
</dbReference>
<dbReference type="InterPro" id="IPR027417">
    <property type="entry name" value="P-loop_NTPase"/>
</dbReference>
<evidence type="ECO:0000259" key="4">
    <source>
        <dbReference type="Pfam" id="PF23239"/>
    </source>
</evidence>
<comment type="caution">
    <text evidence="6">The sequence shown here is derived from an EMBL/GenBank/DDBJ whole genome shotgun (WGS) entry which is preliminary data.</text>
</comment>
<feature type="domain" description="GPI inositol-deacylase winged helix" evidence="3">
    <location>
        <begin position="872"/>
        <end position="959"/>
    </location>
</feature>
<dbReference type="Pfam" id="PF24883">
    <property type="entry name" value="NPHP3_N"/>
    <property type="match status" value="1"/>
</dbReference>
<dbReference type="InParanoid" id="A0A7C8IP25"/>
<dbReference type="SUPFAM" id="SSF52540">
    <property type="entry name" value="P-loop containing nucleoside triphosphate hydrolases"/>
    <property type="match status" value="1"/>
</dbReference>
<organism evidence="6 7">
    <name type="scientific">Xylaria multiplex</name>
    <dbReference type="NCBI Taxonomy" id="323545"/>
    <lineage>
        <taxon>Eukaryota</taxon>
        <taxon>Fungi</taxon>
        <taxon>Dikarya</taxon>
        <taxon>Ascomycota</taxon>
        <taxon>Pezizomycotina</taxon>
        <taxon>Sordariomycetes</taxon>
        <taxon>Xylariomycetidae</taxon>
        <taxon>Xylariales</taxon>
        <taxon>Xylariaceae</taxon>
        <taxon>Xylaria</taxon>
    </lineage>
</organism>
<name>A0A7C8IP25_9PEZI</name>
<evidence type="ECO:0000256" key="2">
    <source>
        <dbReference type="SAM" id="MobiDB-lite"/>
    </source>
</evidence>
<reference evidence="6 7" key="1">
    <citation type="submission" date="2019-12" db="EMBL/GenBank/DDBJ databases">
        <title>Draft genome sequence of the ascomycete Xylaria multiplex DSM 110363.</title>
        <authorList>
            <person name="Buettner E."/>
            <person name="Kellner H."/>
        </authorList>
    </citation>
    <scope>NUCLEOTIDE SEQUENCE [LARGE SCALE GENOMIC DNA]</scope>
    <source>
        <strain evidence="6 7">DSM 110363</strain>
    </source>
</reference>
<gene>
    <name evidence="6" type="ORF">GQX73_g10695</name>
</gene>
<dbReference type="Pfam" id="PF23239">
    <property type="entry name" value="DUF7069"/>
    <property type="match status" value="1"/>
</dbReference>
<dbReference type="EMBL" id="WUBL01000260">
    <property type="protein sequence ID" value="KAF2962882.1"/>
    <property type="molecule type" value="Genomic_DNA"/>
</dbReference>
<keyword evidence="7" id="KW-1185">Reference proteome</keyword>
<feature type="domain" description="DUF7069" evidence="4">
    <location>
        <begin position="793"/>
        <end position="859"/>
    </location>
</feature>
<evidence type="ECO:0000259" key="5">
    <source>
        <dbReference type="Pfam" id="PF24883"/>
    </source>
</evidence>
<feature type="compositionally biased region" description="Basic and acidic residues" evidence="2">
    <location>
        <begin position="242"/>
        <end position="253"/>
    </location>
</feature>
<dbReference type="InterPro" id="IPR055497">
    <property type="entry name" value="DUF7069"/>
</dbReference>
<dbReference type="InterPro" id="IPR054471">
    <property type="entry name" value="GPIID_WHD"/>
</dbReference>
<dbReference type="Proteomes" id="UP000481858">
    <property type="component" value="Unassembled WGS sequence"/>
</dbReference>
<accession>A0A7C8IP25</accession>
<proteinExistence type="predicted"/>